<dbReference type="PROSITE" id="PS50157">
    <property type="entry name" value="ZINC_FINGER_C2H2_2"/>
    <property type="match status" value="10"/>
</dbReference>
<feature type="domain" description="C2H2-type" evidence="14">
    <location>
        <begin position="457"/>
        <end position="484"/>
    </location>
</feature>
<dbReference type="FunFam" id="3.30.160.60:FF:001270">
    <property type="entry name" value="zinc finger protein 583 isoform X1"/>
    <property type="match status" value="1"/>
</dbReference>
<dbReference type="FunFam" id="3.30.160.60:FF:001498">
    <property type="entry name" value="Zinc finger protein 404"/>
    <property type="match status" value="1"/>
</dbReference>
<evidence type="ECO:0000313" key="16">
    <source>
        <dbReference type="RefSeq" id="XP_020834418.1"/>
    </source>
</evidence>
<evidence type="ECO:0000256" key="10">
    <source>
        <dbReference type="ARBA" id="ARBA00023163"/>
    </source>
</evidence>
<evidence type="ECO:0000256" key="2">
    <source>
        <dbReference type="ARBA" id="ARBA00004123"/>
    </source>
</evidence>
<evidence type="ECO:0000256" key="8">
    <source>
        <dbReference type="ARBA" id="ARBA00023015"/>
    </source>
</evidence>
<feature type="domain" description="C2H2-type" evidence="14">
    <location>
        <begin position="317"/>
        <end position="344"/>
    </location>
</feature>
<feature type="region of interest" description="Disordered" evidence="13">
    <location>
        <begin position="61"/>
        <end position="85"/>
    </location>
</feature>
<evidence type="ECO:0000259" key="14">
    <source>
        <dbReference type="PROSITE" id="PS50157"/>
    </source>
</evidence>
<dbReference type="FunFam" id="3.30.160.60:FF:002063">
    <property type="entry name" value="RB associated KRAB zinc finger"/>
    <property type="match status" value="1"/>
</dbReference>
<dbReference type="GeneID" id="110202545"/>
<feature type="domain" description="C2H2-type" evidence="14">
    <location>
        <begin position="485"/>
        <end position="512"/>
    </location>
</feature>
<reference evidence="16" key="1">
    <citation type="submission" date="2025-08" db="UniProtKB">
        <authorList>
            <consortium name="RefSeq"/>
        </authorList>
    </citation>
    <scope>IDENTIFICATION</scope>
    <source>
        <tissue evidence="16">Spleen</tissue>
    </source>
</reference>
<evidence type="ECO:0000256" key="3">
    <source>
        <dbReference type="ARBA" id="ARBA00006991"/>
    </source>
</evidence>
<dbReference type="SMART" id="SM00355">
    <property type="entry name" value="ZnF_C2H2"/>
    <property type="match status" value="10"/>
</dbReference>
<evidence type="ECO:0000313" key="15">
    <source>
        <dbReference type="Proteomes" id="UP000515140"/>
    </source>
</evidence>
<dbReference type="FunFam" id="3.30.160.60:FF:002343">
    <property type="entry name" value="Zinc finger protein 33A"/>
    <property type="match status" value="1"/>
</dbReference>
<evidence type="ECO:0000256" key="5">
    <source>
        <dbReference type="ARBA" id="ARBA00022737"/>
    </source>
</evidence>
<comment type="similarity">
    <text evidence="3">Belongs to the krueppel C2H2-type zinc-finger protein family.</text>
</comment>
<dbReference type="InterPro" id="IPR036236">
    <property type="entry name" value="Znf_C2H2_sf"/>
</dbReference>
<keyword evidence="4" id="KW-0479">Metal-binding</keyword>
<evidence type="ECO:0000256" key="11">
    <source>
        <dbReference type="ARBA" id="ARBA00023242"/>
    </source>
</evidence>
<dbReference type="KEGG" id="pcw:110202545"/>
<keyword evidence="5" id="KW-0677">Repeat</keyword>
<dbReference type="GO" id="GO:0010468">
    <property type="term" value="P:regulation of gene expression"/>
    <property type="evidence" value="ECO:0007669"/>
    <property type="project" value="TreeGrafter"/>
</dbReference>
<dbReference type="PROSITE" id="PS00028">
    <property type="entry name" value="ZINC_FINGER_C2H2_1"/>
    <property type="match status" value="10"/>
</dbReference>
<dbReference type="AlphaFoldDB" id="A0A6P5JM38"/>
<proteinExistence type="inferred from homology"/>
<keyword evidence="11" id="KW-0539">Nucleus</keyword>
<dbReference type="FunFam" id="3.30.160.60:FF:001011">
    <property type="entry name" value="Zinc finger protein 793"/>
    <property type="match status" value="1"/>
</dbReference>
<evidence type="ECO:0000256" key="12">
    <source>
        <dbReference type="PROSITE-ProRule" id="PRU00042"/>
    </source>
</evidence>
<evidence type="ECO:0000256" key="4">
    <source>
        <dbReference type="ARBA" id="ARBA00022723"/>
    </source>
</evidence>
<dbReference type="FunFam" id="3.30.160.60:FF:000149">
    <property type="entry name" value="Zinc finger protein 569"/>
    <property type="match status" value="1"/>
</dbReference>
<protein>
    <submittedName>
        <fullName evidence="16">Zinc finger protein 260-like isoform X1</fullName>
    </submittedName>
</protein>
<evidence type="ECO:0000256" key="1">
    <source>
        <dbReference type="ARBA" id="ARBA00003767"/>
    </source>
</evidence>
<evidence type="ECO:0000256" key="9">
    <source>
        <dbReference type="ARBA" id="ARBA00023125"/>
    </source>
</evidence>
<gene>
    <name evidence="16" type="primary">LOC110202545</name>
</gene>
<keyword evidence="10" id="KW-0804">Transcription</keyword>
<keyword evidence="8" id="KW-0805">Transcription regulation</keyword>
<dbReference type="FunFam" id="3.30.160.60:FF:000352">
    <property type="entry name" value="zinc finger protein 3 homolog"/>
    <property type="match status" value="1"/>
</dbReference>
<keyword evidence="7" id="KW-0862">Zinc</keyword>
<dbReference type="InterPro" id="IPR050331">
    <property type="entry name" value="Zinc_finger"/>
</dbReference>
<evidence type="ECO:0000256" key="13">
    <source>
        <dbReference type="SAM" id="MobiDB-lite"/>
    </source>
</evidence>
<dbReference type="InterPro" id="IPR013087">
    <property type="entry name" value="Znf_C2H2_type"/>
</dbReference>
<dbReference type="PANTHER" id="PTHR16515:SF57">
    <property type="entry name" value="ZINC FINGER PROTEIN 154-LIKE"/>
    <property type="match status" value="1"/>
</dbReference>
<dbReference type="FunFam" id="3.30.160.60:FF:000295">
    <property type="entry name" value="zinc finger protein 19"/>
    <property type="match status" value="1"/>
</dbReference>
<keyword evidence="6 12" id="KW-0863">Zinc-finger</keyword>
<comment type="function">
    <text evidence="1">May be involved in transcriptional regulation.</text>
</comment>
<dbReference type="FunFam" id="3.30.160.60:FF:002090">
    <property type="entry name" value="Zinc finger protein 473"/>
    <property type="match status" value="1"/>
</dbReference>
<dbReference type="GO" id="GO:0008270">
    <property type="term" value="F:zinc ion binding"/>
    <property type="evidence" value="ECO:0007669"/>
    <property type="project" value="UniProtKB-KW"/>
</dbReference>
<dbReference type="RefSeq" id="XP_020834418.1">
    <property type="nucleotide sequence ID" value="XM_020978759.1"/>
</dbReference>
<organism evidence="15 16">
    <name type="scientific">Phascolarctos cinereus</name>
    <name type="common">Koala</name>
    <dbReference type="NCBI Taxonomy" id="38626"/>
    <lineage>
        <taxon>Eukaryota</taxon>
        <taxon>Metazoa</taxon>
        <taxon>Chordata</taxon>
        <taxon>Craniata</taxon>
        <taxon>Vertebrata</taxon>
        <taxon>Euteleostomi</taxon>
        <taxon>Mammalia</taxon>
        <taxon>Metatheria</taxon>
        <taxon>Diprotodontia</taxon>
        <taxon>Phascolarctidae</taxon>
        <taxon>Phascolarctos</taxon>
    </lineage>
</organism>
<name>A0A6P5JM38_PHACI</name>
<keyword evidence="9" id="KW-0238">DNA-binding</keyword>
<dbReference type="GO" id="GO:0003677">
    <property type="term" value="F:DNA binding"/>
    <property type="evidence" value="ECO:0007669"/>
    <property type="project" value="UniProtKB-KW"/>
</dbReference>
<sequence>MRVSLAEGQAAKTRKLPILPDQFHILGEAARFLVLGGRQRLSWVRRGKAMLCLLRPQGPGCGTERGAARSQNGPRVPHRQAPPGLADSNVNMISQLESGEAQGIPVDSVLTSCWPDGDRRPQTKETAPKLSISMEALSQQKPLWDDPCISKMRKAWEYCGRLKKEQNNEAKLSRQGKIIQSETADVVRGSENSKYHQTVSPEPYHGVSVVMDLHKRRSLESDQRQSNQIHSQKKYSEINKCQKTFGYDLNQIQKHGIHAEEQLCESGNSFLPNNQLALPQRTHPGKKCSGLTKCGKTSCQKADGSQQASIRNPDKSYKCGECGKVFWQKRNLTQHYRIHTGQRPFQCSDCGKAFHHRTDLTRHYTIHTGEKPFKCSDCGKAFPLSTTLTRHQRIHTGERPYECNECGKKFLQSSTLSKHHKTHTGIRPHQCSVCGKAFSQKSDLTKHSSIHTGEKPYECTECGNFFRQKSDLIQHFSIHTGEKPFKCSECGKGFIWNTALTRHQRGHTGIKPHQCSDCGKAFSEKSDLTQHWQIHTGEKPFKCSDCGKAFFWSATLTRHQRTHTGEKPYGCNACGKAFTQNSHLSLHKRIHTREKS</sequence>
<feature type="domain" description="C2H2-type" evidence="14">
    <location>
        <begin position="401"/>
        <end position="428"/>
    </location>
</feature>
<dbReference type="SUPFAM" id="SSF57667">
    <property type="entry name" value="beta-beta-alpha zinc fingers"/>
    <property type="match status" value="6"/>
</dbReference>
<evidence type="ECO:0000256" key="6">
    <source>
        <dbReference type="ARBA" id="ARBA00022771"/>
    </source>
</evidence>
<dbReference type="InParanoid" id="A0A6P5JM38"/>
<dbReference type="GO" id="GO:0005634">
    <property type="term" value="C:nucleus"/>
    <property type="evidence" value="ECO:0007669"/>
    <property type="project" value="UniProtKB-SubCell"/>
</dbReference>
<dbReference type="PANTHER" id="PTHR16515">
    <property type="entry name" value="PR DOMAIN ZINC FINGER PROTEIN"/>
    <property type="match status" value="1"/>
</dbReference>
<feature type="domain" description="C2H2-type" evidence="14">
    <location>
        <begin position="373"/>
        <end position="400"/>
    </location>
</feature>
<dbReference type="Gene3D" id="3.30.160.60">
    <property type="entry name" value="Classic Zinc Finger"/>
    <property type="match status" value="10"/>
</dbReference>
<dbReference type="Proteomes" id="UP000515140">
    <property type="component" value="Unplaced"/>
</dbReference>
<dbReference type="Pfam" id="PF00096">
    <property type="entry name" value="zf-C2H2"/>
    <property type="match status" value="10"/>
</dbReference>
<feature type="domain" description="C2H2-type" evidence="14">
    <location>
        <begin position="513"/>
        <end position="540"/>
    </location>
</feature>
<evidence type="ECO:0000256" key="7">
    <source>
        <dbReference type="ARBA" id="ARBA00022833"/>
    </source>
</evidence>
<feature type="domain" description="C2H2-type" evidence="14">
    <location>
        <begin position="569"/>
        <end position="596"/>
    </location>
</feature>
<accession>A0A6P5JM38</accession>
<keyword evidence="15" id="KW-1185">Reference proteome</keyword>
<dbReference type="FunFam" id="3.30.160.60:FF:001343">
    <property type="entry name" value="Zinc finger protein 568"/>
    <property type="match status" value="1"/>
</dbReference>
<feature type="domain" description="C2H2-type" evidence="14">
    <location>
        <begin position="541"/>
        <end position="568"/>
    </location>
</feature>
<feature type="domain" description="C2H2-type" evidence="14">
    <location>
        <begin position="345"/>
        <end position="372"/>
    </location>
</feature>
<feature type="domain" description="C2H2-type" evidence="14">
    <location>
        <begin position="429"/>
        <end position="456"/>
    </location>
</feature>
<comment type="subcellular location">
    <subcellularLocation>
        <location evidence="2">Nucleus</location>
    </subcellularLocation>
</comment>